<feature type="transmembrane region" description="Helical" evidence="1">
    <location>
        <begin position="9"/>
        <end position="34"/>
    </location>
</feature>
<feature type="transmembrane region" description="Helical" evidence="1">
    <location>
        <begin position="348"/>
        <end position="365"/>
    </location>
</feature>
<name>A0A1L8WAD1_9ENTE</name>
<feature type="transmembrane region" description="Helical" evidence="1">
    <location>
        <begin position="130"/>
        <end position="150"/>
    </location>
</feature>
<evidence type="ECO:0000313" key="2">
    <source>
        <dbReference type="EMBL" id="OJG77987.1"/>
    </source>
</evidence>
<dbReference type="PANTHER" id="PTHR38454">
    <property type="entry name" value="INTEGRAL MEMBRANE PROTEIN-RELATED"/>
    <property type="match status" value="1"/>
</dbReference>
<reference evidence="2 3" key="1">
    <citation type="submission" date="2014-12" db="EMBL/GenBank/DDBJ databases">
        <title>Draft genome sequences of 29 type strains of Enterococci.</title>
        <authorList>
            <person name="Zhong Z."/>
            <person name="Sun Z."/>
            <person name="Liu W."/>
            <person name="Zhang W."/>
            <person name="Zhang H."/>
        </authorList>
    </citation>
    <scope>NUCLEOTIDE SEQUENCE [LARGE SCALE GENOMIC DNA]</scope>
    <source>
        <strain evidence="2 3">DSM 15687</strain>
    </source>
</reference>
<evidence type="ECO:0000256" key="1">
    <source>
        <dbReference type="SAM" id="Phobius"/>
    </source>
</evidence>
<keyword evidence="1" id="KW-1133">Transmembrane helix</keyword>
<organism evidence="2 3">
    <name type="scientific">Enterococcus ratti</name>
    <dbReference type="NCBI Taxonomy" id="150033"/>
    <lineage>
        <taxon>Bacteria</taxon>
        <taxon>Bacillati</taxon>
        <taxon>Bacillota</taxon>
        <taxon>Bacilli</taxon>
        <taxon>Lactobacillales</taxon>
        <taxon>Enterococcaceae</taxon>
        <taxon>Enterococcus</taxon>
    </lineage>
</organism>
<accession>A0A1L8WAD1</accession>
<dbReference type="Pfam" id="PF09586">
    <property type="entry name" value="YfhO"/>
    <property type="match status" value="1"/>
</dbReference>
<feature type="transmembrane region" description="Helical" evidence="1">
    <location>
        <begin position="227"/>
        <end position="247"/>
    </location>
</feature>
<feature type="transmembrane region" description="Helical" evidence="1">
    <location>
        <begin position="195"/>
        <end position="215"/>
    </location>
</feature>
<feature type="transmembrane region" description="Helical" evidence="1">
    <location>
        <begin position="286"/>
        <end position="307"/>
    </location>
</feature>
<keyword evidence="1" id="KW-0472">Membrane</keyword>
<dbReference type="STRING" id="150033.RV14_GL001268"/>
<dbReference type="AlphaFoldDB" id="A0A1L8WAD1"/>
<comment type="caution">
    <text evidence="2">The sequence shown here is derived from an EMBL/GenBank/DDBJ whole genome shotgun (WGS) entry which is preliminary data.</text>
</comment>
<sequence>MFLKTEQNFIYAGLSFIIPIIIMIIAYLNIGIFLGSDVSVLVGDGFTQSSHFHASFREVILGKQSIFYTWNASLGLNYLSLVSYYLSSLFAPLLLFFPNQIMPDTLYILTLLKIGSIGLSFWFLARTFKIPKWGTVAVSISYALMSFITVHSQLVMWMDSFIYLPLIFLGIHRLMDENKPKLLFFSYLLQFLSNFYFGFMTGIFSFLYFIMRCLTNRPKYKKSISSYMITSLLAAGSSMVITLPTFLDIKANGETLSKIASFKTEVTSYLDLIMKNMVGVYDTTKFGSIPFIYIGLFPLLLCLFYFFGKKGNKKEKWLYGSLFILLILSFYIEPLDLFWHGMHAPNMFLFRYAYLFSFLVLLIGCKGWEKIKEKDTTVLLKIGATLVLIYSAAYFFKPANSYAYVATSSYLLTVFFLGIYLLYFILYAKRKISFKWLCVFLLMAVTTESLINTSQMIQGISTNWNYAARATYTKPYPKIKELVDQTKEEVSSFYRLENIDPISANDSFNFGYSGINQFSSIRNRNSSSYLNQLGFKSKGTNLNIRYNNNTLLMDAFTGIKFNIAKNESSFNKYGFIKRSKNSDYTLYQNNNALPLAFIAPQKINELIPSVDDILSNQTNLFHALSGTEKKYFTSYRATLDTLKIREEKKYSQPLTWKFRIPANQQVYLNLASLQLSDNTFITVNNGSPRKIQRKYEGQYYDLGYYSKETTVVFTIDSLLTDKPEIIGLDVNAYQEAVSKIKKKAVEINTTGRTATGIVHTLQDSMLVTTIPFDKGWKAQLDGKPVKIETFKDGFLMVKIPAGKHTIAFSYLPVGFNIGLLLFLTCPILFYLYLKTQETINKK</sequence>
<feature type="transmembrane region" description="Helical" evidence="1">
    <location>
        <begin position="402"/>
        <end position="426"/>
    </location>
</feature>
<dbReference type="EMBL" id="JXLB01000028">
    <property type="protein sequence ID" value="OJG77987.1"/>
    <property type="molecule type" value="Genomic_DNA"/>
</dbReference>
<feature type="transmembrane region" description="Helical" evidence="1">
    <location>
        <begin position="319"/>
        <end position="342"/>
    </location>
</feature>
<feature type="transmembrane region" description="Helical" evidence="1">
    <location>
        <begin position="813"/>
        <end position="833"/>
    </location>
</feature>
<feature type="transmembrane region" description="Helical" evidence="1">
    <location>
        <begin position="377"/>
        <end position="396"/>
    </location>
</feature>
<dbReference type="InterPro" id="IPR018580">
    <property type="entry name" value="Uncharacterised_YfhO"/>
</dbReference>
<dbReference type="PANTHER" id="PTHR38454:SF1">
    <property type="entry name" value="INTEGRAL MEMBRANE PROTEIN"/>
    <property type="match status" value="1"/>
</dbReference>
<evidence type="ECO:0000313" key="3">
    <source>
        <dbReference type="Proteomes" id="UP000182152"/>
    </source>
</evidence>
<feature type="transmembrane region" description="Helical" evidence="1">
    <location>
        <begin position="78"/>
        <end position="97"/>
    </location>
</feature>
<feature type="transmembrane region" description="Helical" evidence="1">
    <location>
        <begin position="106"/>
        <end position="124"/>
    </location>
</feature>
<keyword evidence="3" id="KW-1185">Reference proteome</keyword>
<protein>
    <submittedName>
        <fullName evidence="2">ABC transporter membrane protein</fullName>
    </submittedName>
</protein>
<proteinExistence type="predicted"/>
<feature type="transmembrane region" description="Helical" evidence="1">
    <location>
        <begin position="433"/>
        <end position="451"/>
    </location>
</feature>
<gene>
    <name evidence="2" type="ORF">RV14_GL001268</name>
</gene>
<dbReference type="Proteomes" id="UP000182152">
    <property type="component" value="Unassembled WGS sequence"/>
</dbReference>
<keyword evidence="1" id="KW-0812">Transmembrane</keyword>